<dbReference type="InterPro" id="IPR029481">
    <property type="entry name" value="ABC_trans_N"/>
</dbReference>
<dbReference type="InterPro" id="IPR034003">
    <property type="entry name" value="ABCG_PDR_2"/>
</dbReference>
<dbReference type="InterPro" id="IPR017871">
    <property type="entry name" value="ABC_transporter-like_CS"/>
</dbReference>
<organism evidence="11 12">
    <name type="scientific">Hebeloma cylindrosporum</name>
    <dbReference type="NCBI Taxonomy" id="76867"/>
    <lineage>
        <taxon>Eukaryota</taxon>
        <taxon>Fungi</taxon>
        <taxon>Dikarya</taxon>
        <taxon>Basidiomycota</taxon>
        <taxon>Agaricomycotina</taxon>
        <taxon>Agaricomycetes</taxon>
        <taxon>Agaricomycetidae</taxon>
        <taxon>Agaricales</taxon>
        <taxon>Agaricineae</taxon>
        <taxon>Hymenogastraceae</taxon>
        <taxon>Hebeloma</taxon>
    </lineage>
</organism>
<evidence type="ECO:0000256" key="6">
    <source>
        <dbReference type="ARBA" id="ARBA00022840"/>
    </source>
</evidence>
<reference evidence="11 12" key="1">
    <citation type="submission" date="2014-04" db="EMBL/GenBank/DDBJ databases">
        <authorList>
            <consortium name="DOE Joint Genome Institute"/>
            <person name="Kuo A."/>
            <person name="Gay G."/>
            <person name="Dore J."/>
            <person name="Kohler A."/>
            <person name="Nagy L.G."/>
            <person name="Floudas D."/>
            <person name="Copeland A."/>
            <person name="Barry K.W."/>
            <person name="Cichocki N."/>
            <person name="Veneault-Fourrey C."/>
            <person name="LaButti K."/>
            <person name="Lindquist E.A."/>
            <person name="Lipzen A."/>
            <person name="Lundell T."/>
            <person name="Morin E."/>
            <person name="Murat C."/>
            <person name="Sun H."/>
            <person name="Tunlid A."/>
            <person name="Henrissat B."/>
            <person name="Grigoriev I.V."/>
            <person name="Hibbett D.S."/>
            <person name="Martin F."/>
            <person name="Nordberg H.P."/>
            <person name="Cantor M.N."/>
            <person name="Hua S.X."/>
        </authorList>
    </citation>
    <scope>NUCLEOTIDE SEQUENCE [LARGE SCALE GENOMIC DNA]</scope>
    <source>
        <strain evidence="12">h7</strain>
    </source>
</reference>
<evidence type="ECO:0000256" key="2">
    <source>
        <dbReference type="ARBA" id="ARBA00006012"/>
    </source>
</evidence>
<dbReference type="Gene3D" id="3.40.50.300">
    <property type="entry name" value="P-loop containing nucleotide triphosphate hydrolases"/>
    <property type="match status" value="2"/>
</dbReference>
<evidence type="ECO:0000259" key="10">
    <source>
        <dbReference type="PROSITE" id="PS50893"/>
    </source>
</evidence>
<keyword evidence="7 9" id="KW-1133">Transmembrane helix</keyword>
<feature type="transmembrane region" description="Helical" evidence="9">
    <location>
        <begin position="1177"/>
        <end position="1196"/>
    </location>
</feature>
<dbReference type="InterPro" id="IPR034001">
    <property type="entry name" value="ABCG_PDR_1"/>
</dbReference>
<comment type="similarity">
    <text evidence="2">Belongs to the ABC transporter superfamily. ABCG family. PDR (TC 3.A.1.205) subfamily.</text>
</comment>
<dbReference type="PROSITE" id="PS50893">
    <property type="entry name" value="ABC_TRANSPORTER_2"/>
    <property type="match status" value="2"/>
</dbReference>
<dbReference type="EMBL" id="KN831776">
    <property type="protein sequence ID" value="KIM42952.1"/>
    <property type="molecule type" value="Genomic_DNA"/>
</dbReference>
<feature type="transmembrane region" description="Helical" evidence="9">
    <location>
        <begin position="690"/>
        <end position="711"/>
    </location>
</feature>
<feature type="transmembrane region" description="Helical" evidence="9">
    <location>
        <begin position="584"/>
        <end position="602"/>
    </location>
</feature>
<keyword evidence="12" id="KW-1185">Reference proteome</keyword>
<evidence type="ECO:0000256" key="7">
    <source>
        <dbReference type="ARBA" id="ARBA00022989"/>
    </source>
</evidence>
<evidence type="ECO:0000256" key="5">
    <source>
        <dbReference type="ARBA" id="ARBA00022741"/>
    </source>
</evidence>
<feature type="transmembrane region" description="Helical" evidence="9">
    <location>
        <begin position="1138"/>
        <end position="1156"/>
    </location>
</feature>
<feature type="transmembrane region" description="Helical" evidence="9">
    <location>
        <begin position="442"/>
        <end position="466"/>
    </location>
</feature>
<evidence type="ECO:0000313" key="12">
    <source>
        <dbReference type="Proteomes" id="UP000053424"/>
    </source>
</evidence>
<feature type="domain" description="ABC transporter" evidence="10">
    <location>
        <begin position="86"/>
        <end position="333"/>
    </location>
</feature>
<dbReference type="CDD" id="cd03233">
    <property type="entry name" value="ABCG_PDR_domain1"/>
    <property type="match status" value="1"/>
</dbReference>
<feature type="transmembrane region" description="Helical" evidence="9">
    <location>
        <begin position="551"/>
        <end position="572"/>
    </location>
</feature>
<protein>
    <recommendedName>
        <fullName evidence="10">ABC transporter domain-containing protein</fullName>
    </recommendedName>
</protein>
<feature type="transmembrane region" description="Helical" evidence="9">
    <location>
        <begin position="1247"/>
        <end position="1266"/>
    </location>
</feature>
<evidence type="ECO:0000256" key="3">
    <source>
        <dbReference type="ARBA" id="ARBA00022448"/>
    </source>
</evidence>
<dbReference type="PROSITE" id="PS00211">
    <property type="entry name" value="ABC_TRANSPORTER_1"/>
    <property type="match status" value="1"/>
</dbReference>
<keyword evidence="8 9" id="KW-0472">Membrane</keyword>
<feature type="transmembrane region" description="Helical" evidence="9">
    <location>
        <begin position="478"/>
        <end position="498"/>
    </location>
</feature>
<feature type="transmembrane region" description="Helical" evidence="9">
    <location>
        <begin position="1370"/>
        <end position="1391"/>
    </location>
</feature>
<dbReference type="STRING" id="686832.A0A0C2YPH1"/>
<comment type="subcellular location">
    <subcellularLocation>
        <location evidence="1">Membrane</location>
        <topology evidence="1">Multi-pass membrane protein</topology>
    </subcellularLocation>
</comment>
<feature type="domain" description="ABC transporter" evidence="10">
    <location>
        <begin position="768"/>
        <end position="1013"/>
    </location>
</feature>
<evidence type="ECO:0000256" key="9">
    <source>
        <dbReference type="SAM" id="Phobius"/>
    </source>
</evidence>
<keyword evidence="4 9" id="KW-0812">Transmembrane</keyword>
<dbReference type="GO" id="GO:0005524">
    <property type="term" value="F:ATP binding"/>
    <property type="evidence" value="ECO:0007669"/>
    <property type="project" value="UniProtKB-KW"/>
</dbReference>
<dbReference type="InterPro" id="IPR010929">
    <property type="entry name" value="PDR_CDR_ABC"/>
</dbReference>
<evidence type="ECO:0000256" key="8">
    <source>
        <dbReference type="ARBA" id="ARBA00023136"/>
    </source>
</evidence>
<dbReference type="InterPro" id="IPR003439">
    <property type="entry name" value="ABC_transporter-like_ATP-bd"/>
</dbReference>
<feature type="transmembrane region" description="Helical" evidence="9">
    <location>
        <begin position="1216"/>
        <end position="1235"/>
    </location>
</feature>
<accession>A0A0C2YPH1</accession>
<sequence>MHNRESLVKDSATNVCSPEKKADVTSLDEAFNLEQTLRKLVQSRKEAGIEGRELGVIFQDLRVVGLGATASHNDTIGSVLNPFNAIEFVRKARHPPIRDIINGFEGVVKPGEMLLVLGRPGSGCSTFLKALSNKRDEFHAVHGDVYYDALLPEEVTIHFRGDVTYCPEDDIHFPTLTVSQTIRFAARVRAPNSRLGRSRTEYANLATDLLMTLFGLQHAKDTPIGDAIVRGISGGEKKRVSICEALATRTCLTAWDNATRGLDSSTALEYVQALRTATDVGRLTSIVSLYQASELLYEQFDKVCVIYEGKMAYFGPAKKARQYFIDLGYEPANRQTTADFLVAVTDPNARIPRQLPIPIPRKASEFAASFLRSNSGKENKKEISSYRETFLGDEGKAGNYKRSAWAEHAKRARKTSPYILSLTMQTSAVVIRRWQIFRGAMAITLVNLFAFAFQGIIIGTVFLKVADNTAAFFSRSGVIYFALLFSALMAMAEIPALFSQRPIVLRHQQWGLYHPFIEAVALTIVDLPVTFLSTLVFGGLIYALVGLQKSAGQFFIFYLFVVTMGVVMRAYFRALSAACESEAAAQTLAGVSVLALALYTGYSMPLTSMIWALRWITYINPFKYGFDSLMTNEFRTINGTCNNLVPQGPGYEGVSLSNQVCTTIGALPGEPTVQGSRFVELAFGYSYNHLWRNFGIMIAFGVLFLSALFFFTEINTRTKNHSSVVLYKRGTEFDEVSTTTEDDVENAPESKDVTVPSSNNSQVLFNKIKTEDVFSFSHVSYTIETPDGQHKQLLDDVSGYVSPGKLTALMGESGAGKTTLLNVLAQRVDVGVVTGDHFINGHALPEDFQSQTGYCQQLDTHLPTATIREALLFSAKLRQPSSVSLAEKEEYVDKCLQMCGLWTQRNALIGSLGVEFRKRTTIGVELAAKPRLLLFLDEPTSGLDSQSAWNIMAFLRSLADNGQAILCTIHQPSAELFQVFDRLLLLKKGGQTVYFGKLGHNATTLIQYFEKHGSRPCGPAENPAEFMLEVIGAGATATVKEDWHQIWRESSENEIFQKELEQIIASGRSRPPVEAARRTEFPTSWGNQVIELIKRDASYHYRDATYLFAKLILNVFSGLFIGFSFFKKENSIQGFQNKLFSIYFGLVLSVPLSNQLQIPFLATRAIYEIRERPSRMYSWTALITAQILVEVPWNILGSTLYFLTWYWTSRFTTDRAGYAYLGVGVLLPIYYTTIAQAIASMAPNAEIAAILFGFLFSFVLTFNGVMQPFRELGWWKWMYHLSPFTYVVEGLTGAILGHQDVTCSAVEIVRLNPPGGQSCGQYMAAFISYAGGYLLNPDALADCEFCGIQSSDQFLGYSFNIFYDNRWRDVGALVGFIGLNIVAIYVFTYLFRIHTGSFLPFLKKAKNPKKDQSS</sequence>
<reference evidence="12" key="2">
    <citation type="submission" date="2015-01" db="EMBL/GenBank/DDBJ databases">
        <title>Evolutionary Origins and Diversification of the Mycorrhizal Mutualists.</title>
        <authorList>
            <consortium name="DOE Joint Genome Institute"/>
            <consortium name="Mycorrhizal Genomics Consortium"/>
            <person name="Kohler A."/>
            <person name="Kuo A."/>
            <person name="Nagy L.G."/>
            <person name="Floudas D."/>
            <person name="Copeland A."/>
            <person name="Barry K.W."/>
            <person name="Cichocki N."/>
            <person name="Veneault-Fourrey C."/>
            <person name="LaButti K."/>
            <person name="Lindquist E.A."/>
            <person name="Lipzen A."/>
            <person name="Lundell T."/>
            <person name="Morin E."/>
            <person name="Murat C."/>
            <person name="Riley R."/>
            <person name="Ohm R."/>
            <person name="Sun H."/>
            <person name="Tunlid A."/>
            <person name="Henrissat B."/>
            <person name="Grigoriev I.V."/>
            <person name="Hibbett D.S."/>
            <person name="Martin F."/>
        </authorList>
    </citation>
    <scope>NUCLEOTIDE SEQUENCE [LARGE SCALE GENOMIC DNA]</scope>
    <source>
        <strain evidence="12">h7</strain>
    </source>
</reference>
<dbReference type="GO" id="GO:0016887">
    <property type="term" value="F:ATP hydrolysis activity"/>
    <property type="evidence" value="ECO:0007669"/>
    <property type="project" value="InterPro"/>
</dbReference>
<name>A0A0C2YPH1_HEBCY</name>
<dbReference type="Pfam" id="PF00005">
    <property type="entry name" value="ABC_tran"/>
    <property type="match status" value="2"/>
</dbReference>
<dbReference type="InterPro" id="IPR027417">
    <property type="entry name" value="P-loop_NTPase"/>
</dbReference>
<keyword evidence="3" id="KW-0813">Transport</keyword>
<gene>
    <name evidence="11" type="ORF">M413DRAFT_443774</name>
</gene>
<dbReference type="Proteomes" id="UP000053424">
    <property type="component" value="Unassembled WGS sequence"/>
</dbReference>
<dbReference type="Pfam" id="PF19055">
    <property type="entry name" value="ABC2_membrane_7"/>
    <property type="match status" value="1"/>
</dbReference>
<feature type="transmembrane region" description="Helical" evidence="9">
    <location>
        <begin position="1104"/>
        <end position="1126"/>
    </location>
</feature>
<keyword evidence="6" id="KW-0067">ATP-binding</keyword>
<dbReference type="InterPro" id="IPR013525">
    <property type="entry name" value="ABC2_TM"/>
</dbReference>
<keyword evidence="5" id="KW-0547">Nucleotide-binding</keyword>
<proteinExistence type="inferred from homology"/>
<dbReference type="CDD" id="cd03232">
    <property type="entry name" value="ABCG_PDR_domain2"/>
    <property type="match status" value="1"/>
</dbReference>
<dbReference type="InterPro" id="IPR043926">
    <property type="entry name" value="ABCG_dom"/>
</dbReference>
<feature type="transmembrane region" description="Helical" evidence="9">
    <location>
        <begin position="519"/>
        <end position="545"/>
    </location>
</feature>
<dbReference type="InterPro" id="IPR003593">
    <property type="entry name" value="AAA+_ATPase"/>
</dbReference>
<dbReference type="Pfam" id="PF01061">
    <property type="entry name" value="ABC2_membrane"/>
    <property type="match status" value="2"/>
</dbReference>
<dbReference type="GO" id="GO:0016020">
    <property type="term" value="C:membrane"/>
    <property type="evidence" value="ECO:0007669"/>
    <property type="project" value="UniProtKB-SubCell"/>
</dbReference>
<dbReference type="HOGENOM" id="CLU_000604_35_0_1"/>
<dbReference type="FunFam" id="3.40.50.300:FF:000054">
    <property type="entry name" value="ABC multidrug transporter atrF"/>
    <property type="match status" value="1"/>
</dbReference>
<dbReference type="SMART" id="SM00382">
    <property type="entry name" value="AAA"/>
    <property type="match status" value="2"/>
</dbReference>
<dbReference type="SUPFAM" id="SSF52540">
    <property type="entry name" value="P-loop containing nucleoside triphosphate hydrolases"/>
    <property type="match status" value="2"/>
</dbReference>
<dbReference type="Pfam" id="PF06422">
    <property type="entry name" value="PDR_CDR"/>
    <property type="match status" value="1"/>
</dbReference>
<dbReference type="Pfam" id="PF14510">
    <property type="entry name" value="ABC_trans_N"/>
    <property type="match status" value="1"/>
</dbReference>
<dbReference type="OrthoDB" id="245989at2759"/>
<evidence type="ECO:0000256" key="1">
    <source>
        <dbReference type="ARBA" id="ARBA00004141"/>
    </source>
</evidence>
<dbReference type="GO" id="GO:0140359">
    <property type="term" value="F:ABC-type transporter activity"/>
    <property type="evidence" value="ECO:0007669"/>
    <property type="project" value="InterPro"/>
</dbReference>
<evidence type="ECO:0000256" key="4">
    <source>
        <dbReference type="ARBA" id="ARBA00022692"/>
    </source>
</evidence>
<dbReference type="PANTHER" id="PTHR19241">
    <property type="entry name" value="ATP-BINDING CASSETTE TRANSPORTER"/>
    <property type="match status" value="1"/>
</dbReference>
<evidence type="ECO:0000313" key="11">
    <source>
        <dbReference type="EMBL" id="KIM42952.1"/>
    </source>
</evidence>